<evidence type="ECO:0000259" key="3">
    <source>
        <dbReference type="Pfam" id="PF00535"/>
    </source>
</evidence>
<proteinExistence type="predicted"/>
<dbReference type="SUPFAM" id="SSF53756">
    <property type="entry name" value="UDP-Glycosyltransferase/glycogen phosphorylase"/>
    <property type="match status" value="1"/>
</dbReference>
<gene>
    <name evidence="5" type="ORF">D0Z70_00355</name>
</gene>
<comment type="caution">
    <text evidence="5">The sequence shown here is derived from an EMBL/GenBank/DDBJ whole genome shotgun (WGS) entry which is preliminary data.</text>
</comment>
<dbReference type="SUPFAM" id="SSF53335">
    <property type="entry name" value="S-adenosyl-L-methionine-dependent methyltransferases"/>
    <property type="match status" value="1"/>
</dbReference>
<feature type="region of interest" description="Disordered" evidence="2">
    <location>
        <begin position="626"/>
        <end position="675"/>
    </location>
</feature>
<evidence type="ECO:0000259" key="4">
    <source>
        <dbReference type="Pfam" id="PF08241"/>
    </source>
</evidence>
<dbReference type="InterPro" id="IPR001173">
    <property type="entry name" value="Glyco_trans_2-like"/>
</dbReference>
<organism evidence="5 6">
    <name type="scientific">Sphingobium terrigena</name>
    <dbReference type="NCBI Taxonomy" id="2304063"/>
    <lineage>
        <taxon>Bacteria</taxon>
        <taxon>Pseudomonadati</taxon>
        <taxon>Pseudomonadota</taxon>
        <taxon>Alphaproteobacteria</taxon>
        <taxon>Sphingomonadales</taxon>
        <taxon>Sphingomonadaceae</taxon>
        <taxon>Sphingobium</taxon>
    </lineage>
</organism>
<dbReference type="InterPro" id="IPR013216">
    <property type="entry name" value="Methyltransf_11"/>
</dbReference>
<keyword evidence="1" id="KW-0175">Coiled coil</keyword>
<dbReference type="InterPro" id="IPR029063">
    <property type="entry name" value="SAM-dependent_MTases_sf"/>
</dbReference>
<dbReference type="OrthoDB" id="9783791at2"/>
<feature type="domain" description="Methyltransferase type 11" evidence="4">
    <location>
        <begin position="42"/>
        <end position="130"/>
    </location>
</feature>
<evidence type="ECO:0000256" key="1">
    <source>
        <dbReference type="SAM" id="Coils"/>
    </source>
</evidence>
<feature type="compositionally biased region" description="Low complexity" evidence="2">
    <location>
        <begin position="626"/>
        <end position="639"/>
    </location>
</feature>
<feature type="compositionally biased region" description="Polar residues" evidence="2">
    <location>
        <begin position="640"/>
        <end position="668"/>
    </location>
</feature>
<dbReference type="EMBL" id="QVRA01000001">
    <property type="protein sequence ID" value="RJG57715.1"/>
    <property type="molecule type" value="Genomic_DNA"/>
</dbReference>
<reference evidence="5 6" key="1">
    <citation type="submission" date="2018-08" db="EMBL/GenBank/DDBJ databases">
        <title>Sphingobium sp. EO9.</title>
        <authorList>
            <person name="Park Y."/>
            <person name="Kim K.H."/>
            <person name="Jeon C.O."/>
        </authorList>
    </citation>
    <scope>NUCLEOTIDE SEQUENCE [LARGE SCALE GENOMIC DNA]</scope>
    <source>
        <strain evidence="5 6">EO9</strain>
    </source>
</reference>
<dbReference type="Pfam" id="PF13692">
    <property type="entry name" value="Glyco_trans_1_4"/>
    <property type="match status" value="1"/>
</dbReference>
<dbReference type="Proteomes" id="UP000283469">
    <property type="component" value="Unassembled WGS sequence"/>
</dbReference>
<dbReference type="SUPFAM" id="SSF53448">
    <property type="entry name" value="Nucleotide-diphospho-sugar transferases"/>
    <property type="match status" value="1"/>
</dbReference>
<protein>
    <submittedName>
        <fullName evidence="5">Glycosyltransferase</fullName>
    </submittedName>
</protein>
<dbReference type="Pfam" id="PF00535">
    <property type="entry name" value="Glycos_transf_2"/>
    <property type="match status" value="1"/>
</dbReference>
<dbReference type="Pfam" id="PF08241">
    <property type="entry name" value="Methyltransf_11"/>
    <property type="match status" value="1"/>
</dbReference>
<keyword evidence="6" id="KW-1185">Reference proteome</keyword>
<feature type="domain" description="Glycosyltransferase 2-like" evidence="3">
    <location>
        <begin position="1015"/>
        <end position="1125"/>
    </location>
</feature>
<sequence length="1650" mass="183760">MSQGLEMLDTAERASRISCEHLHFYTLCREYVDGKRVLDIVGGAIYGTYLLNERAASVTVVSIDNDVVADAEKQHSGQNIHFLFSDLADLPFDDSHFDVVICKDIMALAQDQKSLIIELKRVLKEDGLFITTSSGASIRESRADVELSGSSANDPAPFRKMLSRQFSHVQLTGLRQGRVSLSFRLDQHKQRTNRPSALTFLGDFNEGVPDVQADEISSEQPDLIIALCSMHSLSAEETGASLFMPRDEARWLDHAGSIPAEMTGPGSEDPVLGVELGHAQDQMQALRDDLNKALEDKAQLEVRYNQLNIDAASTVTFSRLLARMTGTMVATNADSIVEKLFSLNQLMAAQSSQLEATQEMSDTLATAESTMASLREQLAETQLRLVNVNAMLDQEQREAGSMRAKLDAADKAVAVHQAQLSQVGAQLMDANSQLGRERGEAEGLRAQVSGLNHIMAAQRDQLDLAKEDAAARQNQVIQVSSELAVANALLAQERSELQNIRLRLEERNRELTDTRTSLEKEQAEARQFQNRFSQANEALAALRNQLEAAKAFEAQLAIVEERAAATSTQLTEIQTKLAETQALLEIERQNSQQAKTKIAAERAALTTSEQDMAILRRQLAEANAALERAQQGAEQARAASPTTQSVPPRTKSDAQSRSASSGLAQTSAAKVAARQNAGARRELERFVQIHGNIRQQIVVAGQDVRGHIVPQPRPAVQESVVRRLRRKFDRDATRFRTKLFDSHWLATQSADAVGVRLGRYLRDPSLWSLDPHPLFASSYYLRKNPDVAAEGVCPLRHYLEMGWREGRNPHPYFLNDWYLNQNRDLLTNLAVSPLEHYLEHGWREGRAPNPLFNPQAYLDRYPDVAQAGLEPLTHYIVYGRAEKREVPLSSVNPAWESLLTGTDRSLGLLDFMLDNPPLALPAEEFTPEASAVVPAKWPPERLNDFWIPQKLRDFLVDGHLESEIDLYTYLCSVMAAYQEVPETFPSSSHCLEISDRIKAQSAARVAALPDQPDASIIIPVYNNVIDTLLCICSVLEDRASASYEIIVADDGSSDATPQLIATLGGVVRYLRQPRNYGFVGNCNEAAKQARGRHVIFLNNDTLVMPYWLDTLLDTFEMHERVGLAGSKLISWDGTLQEAGGIYWNDGSAWNFGRGANARAAEFNYLKDVDYISGAAIAVPTDVWRTMGGFDEIYAPAYCEDADIAFRLREAGYRTVLNPASEVLHHEGRSHGRDLNSGIKAYQIKNQETFLERWRSVLARDHYPNAQNVLRARDRSFKKKHVLVIDHYVPQWDRDAGSRSTLMAIKALLGQGYAVTFWPDNLWRDPQYTPTLQEMGVEVIYGSEYRDKFGEFLQKRRDLYDAVFVNRPHIAPNYLKIIRATNSAIKIIYYGHDLHFKRLMTAQSIGESVSDLDIRLMRSQELDVCSQADVIFYPDQTEVDLVEQELGGDRTYKALPVYAFEKDIFAQSERTLNSIIQKTAFDLLFVGGFNHTPNADGIIWFVQNILPIVQRKLGKVQLTIVGSNAPESVLALESDGVDIAGFVSDDRLLTLYEETSLVVAPLRFGGGVKGKVIEAMAFGVPLVTTPIGAQGLQDPASLMFLASEADAFAEAVIQALTDRNEAAARARNAWAYTNRHYSMQAMENLFYSVIG</sequence>
<evidence type="ECO:0000313" key="6">
    <source>
        <dbReference type="Proteomes" id="UP000283469"/>
    </source>
</evidence>
<dbReference type="PANTHER" id="PTHR43179:SF7">
    <property type="entry name" value="RHAMNOSYLTRANSFERASE WBBL"/>
    <property type="match status" value="1"/>
</dbReference>
<dbReference type="InterPro" id="IPR029044">
    <property type="entry name" value="Nucleotide-diphossugar_trans"/>
</dbReference>
<evidence type="ECO:0000256" key="2">
    <source>
        <dbReference type="SAM" id="MobiDB-lite"/>
    </source>
</evidence>
<dbReference type="GO" id="GO:0008757">
    <property type="term" value="F:S-adenosylmethionine-dependent methyltransferase activity"/>
    <property type="evidence" value="ECO:0007669"/>
    <property type="project" value="InterPro"/>
</dbReference>
<dbReference type="Gene3D" id="3.90.550.10">
    <property type="entry name" value="Spore Coat Polysaccharide Biosynthesis Protein SpsA, Chain A"/>
    <property type="match status" value="1"/>
</dbReference>
<dbReference type="Gene3D" id="3.40.50.2000">
    <property type="entry name" value="Glycogen Phosphorylase B"/>
    <property type="match status" value="1"/>
</dbReference>
<dbReference type="CDD" id="cd02440">
    <property type="entry name" value="AdoMet_MTases"/>
    <property type="match status" value="1"/>
</dbReference>
<accession>A0A418YY16</accession>
<dbReference type="Gene3D" id="3.40.50.150">
    <property type="entry name" value="Vaccinia Virus protein VP39"/>
    <property type="match status" value="1"/>
</dbReference>
<feature type="coiled-coil region" evidence="1">
    <location>
        <begin position="357"/>
        <end position="412"/>
    </location>
</feature>
<dbReference type="CDD" id="cd03801">
    <property type="entry name" value="GT4_PimA-like"/>
    <property type="match status" value="1"/>
</dbReference>
<feature type="coiled-coil region" evidence="1">
    <location>
        <begin position="276"/>
        <end position="310"/>
    </location>
</feature>
<evidence type="ECO:0000313" key="5">
    <source>
        <dbReference type="EMBL" id="RJG57715.1"/>
    </source>
</evidence>
<name>A0A418YY16_9SPHN</name>
<dbReference type="CDD" id="cd04186">
    <property type="entry name" value="GT_2_like_c"/>
    <property type="match status" value="1"/>
</dbReference>
<dbReference type="PANTHER" id="PTHR43179">
    <property type="entry name" value="RHAMNOSYLTRANSFERASE WBBL"/>
    <property type="match status" value="1"/>
</dbReference>
<keyword evidence="5" id="KW-0808">Transferase</keyword>